<dbReference type="AlphaFoldDB" id="A0A318R308"/>
<gene>
    <name evidence="11" type="ORF">DNJ73_07725</name>
</gene>
<comment type="subcellular location">
    <subcellularLocation>
        <location evidence="1">Membrane</location>
        <topology evidence="1">Multi-pass membrane protein</topology>
    </subcellularLocation>
</comment>
<dbReference type="GO" id="GO:0016020">
    <property type="term" value="C:membrane"/>
    <property type="evidence" value="ECO:0007669"/>
    <property type="project" value="UniProtKB-SubCell"/>
</dbReference>
<evidence type="ECO:0000256" key="7">
    <source>
        <dbReference type="ARBA" id="ARBA00023136"/>
    </source>
</evidence>
<feature type="transmembrane region" description="Helical" evidence="8">
    <location>
        <begin position="251"/>
        <end position="274"/>
    </location>
</feature>
<keyword evidence="6 8" id="KW-1133">Transmembrane helix</keyword>
<dbReference type="Proteomes" id="UP000247807">
    <property type="component" value="Unassembled WGS sequence"/>
</dbReference>
<sequence>MILDSSKPIDVTIVLPSYNERNNIENVINELLNISNQYQLEILVIDDNSTDGTALLIRELAGKDRRIRLINRYNRSGLSSAIKEGFINATGEIVAVMDSDGQHEPITIFKAIEILKAQQKDLVLGSRFLGESNIKGLSKGRKNGSSIANFIARLSLSYKYKNLTDYMSGFFVLYRQSCLPFVKKIDVNGFKFLYELLAISRGKLLIEELPLSFQERGYGESKLDLSIMWDFLISLIHTITLRILPRRAISFGLVGSIGIFVQLISTQVILQLTILSFEQALPISVVFAATSNYLINNLLTFRSSRLKNIALIRGLFKFLLVASLPILANIGLTSSFYKFVSPNTFFAQMAGIIVVFIWNYAASSKFVWNAP</sequence>
<dbReference type="CDD" id="cd06442">
    <property type="entry name" value="DPM1_like"/>
    <property type="match status" value="1"/>
</dbReference>
<evidence type="ECO:0000313" key="12">
    <source>
        <dbReference type="Proteomes" id="UP000247807"/>
    </source>
</evidence>
<evidence type="ECO:0000256" key="8">
    <source>
        <dbReference type="SAM" id="Phobius"/>
    </source>
</evidence>
<name>A0A318R308_PROMR</name>
<evidence type="ECO:0000259" key="10">
    <source>
        <dbReference type="Pfam" id="PF04138"/>
    </source>
</evidence>
<dbReference type="PANTHER" id="PTHR43398">
    <property type="entry name" value="DOLICHOL-PHOSPHATE MANNOSYLTRANSFERASE SUBUNIT 1"/>
    <property type="match status" value="1"/>
</dbReference>
<keyword evidence="4 11" id="KW-0808">Transferase</keyword>
<proteinExistence type="inferred from homology"/>
<dbReference type="Gene3D" id="3.90.550.10">
    <property type="entry name" value="Spore Coat Polysaccharide Biosynthesis Protein SpsA, Chain A"/>
    <property type="match status" value="1"/>
</dbReference>
<dbReference type="RefSeq" id="WP_158467120.1">
    <property type="nucleotide sequence ID" value="NZ_QJUE01000005.1"/>
</dbReference>
<evidence type="ECO:0000256" key="3">
    <source>
        <dbReference type="ARBA" id="ARBA00022676"/>
    </source>
</evidence>
<feature type="domain" description="Glycosyltransferase 2-like" evidence="9">
    <location>
        <begin position="12"/>
        <end position="176"/>
    </location>
</feature>
<dbReference type="GO" id="GO:0000271">
    <property type="term" value="P:polysaccharide biosynthetic process"/>
    <property type="evidence" value="ECO:0007669"/>
    <property type="project" value="InterPro"/>
</dbReference>
<evidence type="ECO:0000259" key="9">
    <source>
        <dbReference type="Pfam" id="PF00535"/>
    </source>
</evidence>
<dbReference type="PANTHER" id="PTHR43398:SF1">
    <property type="entry name" value="DOLICHOL-PHOSPHATE MANNOSYLTRANSFERASE SUBUNIT 1"/>
    <property type="match status" value="1"/>
</dbReference>
<feature type="transmembrane region" description="Helical" evidence="8">
    <location>
        <begin position="280"/>
        <end position="299"/>
    </location>
</feature>
<dbReference type="OrthoDB" id="9810303at2"/>
<dbReference type="InterPro" id="IPR039528">
    <property type="entry name" value="DPM1-like"/>
</dbReference>
<feature type="domain" description="GtrA/DPMS transmembrane" evidence="10">
    <location>
        <begin position="251"/>
        <end position="368"/>
    </location>
</feature>
<dbReference type="EMBL" id="QJUE01000005">
    <property type="protein sequence ID" value="PYE01291.1"/>
    <property type="molecule type" value="Genomic_DNA"/>
</dbReference>
<dbReference type="GO" id="GO:0004582">
    <property type="term" value="F:dolichyl-phosphate beta-D-mannosyltransferase activity"/>
    <property type="evidence" value="ECO:0007669"/>
    <property type="project" value="InterPro"/>
</dbReference>
<evidence type="ECO:0000313" key="11">
    <source>
        <dbReference type="EMBL" id="PYE01291.1"/>
    </source>
</evidence>
<dbReference type="InterPro" id="IPR001173">
    <property type="entry name" value="Glyco_trans_2-like"/>
</dbReference>
<accession>A0A318R308</accession>
<organism evidence="11 12">
    <name type="scientific">Prochlorococcus marinus XMU1408</name>
    <dbReference type="NCBI Taxonomy" id="2213228"/>
    <lineage>
        <taxon>Bacteria</taxon>
        <taxon>Bacillati</taxon>
        <taxon>Cyanobacteriota</taxon>
        <taxon>Cyanophyceae</taxon>
        <taxon>Synechococcales</taxon>
        <taxon>Prochlorococcaceae</taxon>
        <taxon>Prochlorococcus</taxon>
    </lineage>
</organism>
<dbReference type="SUPFAM" id="SSF53448">
    <property type="entry name" value="Nucleotide-diphospho-sugar transferases"/>
    <property type="match status" value="1"/>
</dbReference>
<feature type="transmembrane region" description="Helical" evidence="8">
    <location>
        <begin position="311"/>
        <end position="332"/>
    </location>
</feature>
<evidence type="ECO:0000256" key="4">
    <source>
        <dbReference type="ARBA" id="ARBA00022679"/>
    </source>
</evidence>
<protein>
    <submittedName>
        <fullName evidence="11">Glycosyl transferase</fullName>
    </submittedName>
</protein>
<evidence type="ECO:0000256" key="1">
    <source>
        <dbReference type="ARBA" id="ARBA00004141"/>
    </source>
</evidence>
<dbReference type="Pfam" id="PF00535">
    <property type="entry name" value="Glycos_transf_2"/>
    <property type="match status" value="1"/>
</dbReference>
<comment type="caution">
    <text evidence="11">The sequence shown here is derived from an EMBL/GenBank/DDBJ whole genome shotgun (WGS) entry which is preliminary data.</text>
</comment>
<keyword evidence="5 8" id="KW-0812">Transmembrane</keyword>
<dbReference type="InterPro" id="IPR029044">
    <property type="entry name" value="Nucleotide-diphossugar_trans"/>
</dbReference>
<keyword evidence="7 8" id="KW-0472">Membrane</keyword>
<dbReference type="Pfam" id="PF04138">
    <property type="entry name" value="GtrA_DPMS_TM"/>
    <property type="match status" value="1"/>
</dbReference>
<reference evidence="11 12" key="1">
    <citation type="journal article" date="2018" name="Appl. Environ. Microbiol.">
        <title>Genome rearrangement shapes Prochlorococcus ecological adaptation.</title>
        <authorList>
            <person name="Yan W."/>
            <person name="Wei S."/>
            <person name="Wang Q."/>
            <person name="Xiao X."/>
            <person name="Zeng Q."/>
            <person name="Jiao N."/>
            <person name="Zhang R."/>
        </authorList>
    </citation>
    <scope>NUCLEOTIDE SEQUENCE [LARGE SCALE GENOMIC DNA]</scope>
    <source>
        <strain evidence="11 12">XMU1408</strain>
    </source>
</reference>
<dbReference type="InterPro" id="IPR007267">
    <property type="entry name" value="GtrA_DPMS_TM"/>
</dbReference>
<feature type="transmembrane region" description="Helical" evidence="8">
    <location>
        <begin position="344"/>
        <end position="362"/>
    </location>
</feature>
<keyword evidence="3" id="KW-0328">Glycosyltransferase</keyword>
<evidence type="ECO:0000256" key="5">
    <source>
        <dbReference type="ARBA" id="ARBA00022692"/>
    </source>
</evidence>
<evidence type="ECO:0000256" key="6">
    <source>
        <dbReference type="ARBA" id="ARBA00022989"/>
    </source>
</evidence>
<comment type="similarity">
    <text evidence="2">Belongs to the glycosyltransferase 2 family.</text>
</comment>
<evidence type="ECO:0000256" key="2">
    <source>
        <dbReference type="ARBA" id="ARBA00006739"/>
    </source>
</evidence>